<organism evidence="1">
    <name type="scientific">Helicobacter cynogastricus</name>
    <dbReference type="NCBI Taxonomy" id="329937"/>
    <lineage>
        <taxon>Bacteria</taxon>
        <taxon>Pseudomonadati</taxon>
        <taxon>Campylobacterota</taxon>
        <taxon>Epsilonproteobacteria</taxon>
        <taxon>Campylobacterales</taxon>
        <taxon>Helicobacteraceae</taxon>
        <taxon>Helicobacter</taxon>
    </lineage>
</organism>
<proteinExistence type="predicted"/>
<dbReference type="AlphaFoldDB" id="A0A1R3UDW4"/>
<accession>A0A1R3UDW4</accession>
<dbReference type="EMBL" id="LT633460">
    <property type="protein sequence ID" value="SFZ72083.1"/>
    <property type="molecule type" value="Genomic_DNA"/>
</dbReference>
<evidence type="ECO:0000313" key="1">
    <source>
        <dbReference type="EMBL" id="SFZ72083.1"/>
    </source>
</evidence>
<protein>
    <submittedName>
        <fullName evidence="1">OMP464</fullName>
    </submittedName>
</protein>
<name>A0A1R3UDW4_9HELI</name>
<reference evidence="1" key="1">
    <citation type="submission" date="2016-10" db="EMBL/GenBank/DDBJ databases">
        <title>Proteomic and phylogenetic analysis of the outer membrane protein repertoire of gastric Helicobacter species.</title>
        <authorList>
            <person name="Joosten M."/>
        </authorList>
    </citation>
    <scope>NUCLEOTIDE SEQUENCE</scope>
    <source>
        <strain evidence="1">JKM4</strain>
    </source>
</reference>
<gene>
    <name evidence="1" type="primary">omp464</name>
</gene>
<sequence>MGCKHPIKHNMHINPSNLSMDFLKNAKNMPDFAIFKLNISLF</sequence>